<sequence>MHKTLFAIPCLAAALALPFSARAGNFIGHSQPGKPGYAVQFWPSFSHDRDGVDTARSFFQLAWFSETGVTGTTRDQFELWGAINAGYQTTPKGSDESRWGLSVPQLGAEYYYQMYSSQAAPGETGFRSWWISPTLIVNGPNGSSKSAGMGAGADQYSVSLNVNNYVGYNRWEFTVSPVSAFYAFRNRSKTALAEGEDRALRGGLSMTFADVAVGYRAGNGFSVGTHHQYDVYNMSDSDFDRAERGMIGPSVTYTGAADRGLFFAATLDVDYHNENTSRTTTLNTWIAKTF</sequence>
<proteinExistence type="predicted"/>
<evidence type="ECO:0000256" key="1">
    <source>
        <dbReference type="SAM" id="SignalP"/>
    </source>
</evidence>
<dbReference type="RefSeq" id="WP_051930846.1">
    <property type="nucleotide sequence ID" value="NZ_CALUEG010000035.1"/>
</dbReference>
<keyword evidence="1" id="KW-0732">Signal</keyword>
<comment type="caution">
    <text evidence="3">The sequence shown here is derived from an EMBL/GenBank/DDBJ whole genome shotgun (WGS) entry which is preliminary data.</text>
</comment>
<dbReference type="Proteomes" id="UP000214673">
    <property type="component" value="Unassembled WGS sequence"/>
</dbReference>
<reference evidence="4 5" key="1">
    <citation type="submission" date="2016-11" db="EMBL/GenBank/DDBJ databases">
        <title>Comparison of Traditional DNA-DNA Hybridization with In Silico Genomic Analysis.</title>
        <authorList>
            <person name="Nicholson A.C."/>
            <person name="Sammons S."/>
            <person name="Humrighouse B.W."/>
            <person name="Graziano J."/>
            <person name="Lasker B."/>
            <person name="Whitney A.M."/>
            <person name="Mcquiston J.R."/>
        </authorList>
    </citation>
    <scope>NUCLEOTIDE SEQUENCE [LARGE SCALE GENOMIC DNA]</scope>
    <source>
        <strain evidence="2 5">H1892</strain>
        <strain evidence="3 4">H2381</strain>
    </source>
</reference>
<accession>A0A212ANE1</accession>
<evidence type="ECO:0000313" key="5">
    <source>
        <dbReference type="Proteomes" id="UP000214673"/>
    </source>
</evidence>
<evidence type="ECO:0000313" key="3">
    <source>
        <dbReference type="EMBL" id="OWJ83011.1"/>
    </source>
</evidence>
<gene>
    <name evidence="3" type="ORF">CDV52_13605</name>
    <name evidence="2" type="ORF">CDV53_07135</name>
</gene>
<dbReference type="OrthoDB" id="9132056at2"/>
<keyword evidence="5" id="KW-1185">Reference proteome</keyword>
<feature type="signal peptide" evidence="1">
    <location>
        <begin position="1"/>
        <end position="23"/>
    </location>
</feature>
<dbReference type="EMBL" id="NIPX01000023">
    <property type="protein sequence ID" value="OWJ83011.1"/>
    <property type="molecule type" value="Genomic_DNA"/>
</dbReference>
<dbReference type="Proteomes" id="UP000196640">
    <property type="component" value="Unassembled WGS sequence"/>
</dbReference>
<evidence type="ECO:0000313" key="4">
    <source>
        <dbReference type="Proteomes" id="UP000196640"/>
    </source>
</evidence>
<name>A0A212ANE1_9RHOB</name>
<dbReference type="AlphaFoldDB" id="A0A212ANE1"/>
<dbReference type="EMBL" id="NIPV01000022">
    <property type="protein sequence ID" value="OWJ76914.1"/>
    <property type="molecule type" value="Genomic_DNA"/>
</dbReference>
<feature type="chain" id="PRO_5011255775" description="Transporter" evidence="1">
    <location>
        <begin position="24"/>
        <end position="290"/>
    </location>
</feature>
<evidence type="ECO:0000313" key="2">
    <source>
        <dbReference type="EMBL" id="OWJ76914.1"/>
    </source>
</evidence>
<dbReference type="STRING" id="366616.CG51_17340"/>
<protein>
    <recommendedName>
        <fullName evidence="6">Transporter</fullName>
    </recommendedName>
</protein>
<organism evidence="3 4">
    <name type="scientific">Haematobacter missouriensis</name>
    <dbReference type="NCBI Taxonomy" id="366616"/>
    <lineage>
        <taxon>Bacteria</taxon>
        <taxon>Pseudomonadati</taxon>
        <taxon>Pseudomonadota</taxon>
        <taxon>Alphaproteobacteria</taxon>
        <taxon>Rhodobacterales</taxon>
        <taxon>Paracoccaceae</taxon>
        <taxon>Haematobacter</taxon>
    </lineage>
</organism>
<evidence type="ECO:0008006" key="6">
    <source>
        <dbReference type="Google" id="ProtNLM"/>
    </source>
</evidence>